<dbReference type="InterPro" id="IPR000795">
    <property type="entry name" value="T_Tr_GTP-bd_dom"/>
</dbReference>
<keyword evidence="7" id="KW-0378">Hydrolase</keyword>
<dbReference type="FunFam" id="3.40.50.300:FF:000003">
    <property type="entry name" value="Elongation factor Tu"/>
    <property type="match status" value="1"/>
</dbReference>
<dbReference type="GO" id="GO:0070125">
    <property type="term" value="P:mitochondrial translational elongation"/>
    <property type="evidence" value="ECO:0007669"/>
    <property type="project" value="TreeGrafter"/>
</dbReference>
<dbReference type="InterPro" id="IPR004541">
    <property type="entry name" value="Transl_elong_EFTu/EF1A_bac/org"/>
</dbReference>
<dbReference type="PANTHER" id="PTHR43721:SF5">
    <property type="entry name" value="ELONGATION FACTOR TU, CHLOROPLASTIC"/>
    <property type="match status" value="1"/>
</dbReference>
<dbReference type="Gene3D" id="2.40.30.10">
    <property type="entry name" value="Translation factors"/>
    <property type="match status" value="2"/>
</dbReference>
<dbReference type="NCBIfam" id="TIGR00485">
    <property type="entry name" value="EF-Tu"/>
    <property type="match status" value="1"/>
</dbReference>
<dbReference type="NCBIfam" id="NF000766">
    <property type="entry name" value="PRK00049.1"/>
    <property type="match status" value="1"/>
</dbReference>
<dbReference type="NCBIfam" id="TIGR00231">
    <property type="entry name" value="small_GTP"/>
    <property type="match status" value="1"/>
</dbReference>
<dbReference type="Pfam" id="PF03144">
    <property type="entry name" value="GTP_EFTU_D2"/>
    <property type="match status" value="1"/>
</dbReference>
<dbReference type="InterPro" id="IPR009000">
    <property type="entry name" value="Transl_B-barrel_sf"/>
</dbReference>
<dbReference type="GO" id="GO:0000287">
    <property type="term" value="F:magnesium ion binding"/>
    <property type="evidence" value="ECO:0007669"/>
    <property type="project" value="UniProtKB-UniRule"/>
</dbReference>
<dbReference type="GO" id="GO:0005739">
    <property type="term" value="C:mitochondrion"/>
    <property type="evidence" value="ECO:0007669"/>
    <property type="project" value="TreeGrafter"/>
</dbReference>
<feature type="domain" description="Tr-type G" evidence="9">
    <location>
        <begin position="10"/>
        <end position="214"/>
    </location>
</feature>
<dbReference type="InterPro" id="IPR027417">
    <property type="entry name" value="P-loop_NTPase"/>
</dbReference>
<name>A0A385UJT7_9EUGL</name>
<dbReference type="InterPro" id="IPR004161">
    <property type="entry name" value="EFTu-like_2"/>
</dbReference>
<dbReference type="InterPro" id="IPR004160">
    <property type="entry name" value="Transl_elong_EFTu/EF1A_C"/>
</dbReference>
<evidence type="ECO:0000256" key="3">
    <source>
        <dbReference type="ARBA" id="ARBA00022741"/>
    </source>
</evidence>
<dbReference type="PANTHER" id="PTHR43721">
    <property type="entry name" value="ELONGATION FACTOR TU-RELATED"/>
    <property type="match status" value="1"/>
</dbReference>
<dbReference type="SUPFAM" id="SSF50465">
    <property type="entry name" value="EF-Tu/eEF-1alpha/eIF2-gamma C-terminal domain"/>
    <property type="match status" value="1"/>
</dbReference>
<dbReference type="PRINTS" id="PR00315">
    <property type="entry name" value="ELONGATNFCT"/>
</dbReference>
<dbReference type="HAMAP" id="MF_00118_B">
    <property type="entry name" value="EF_Tu_B"/>
    <property type="match status" value="1"/>
</dbReference>
<keyword evidence="5 7" id="KW-0648">Protein biosynthesis</keyword>
<geneLocation type="chloroplast" evidence="10"/>
<dbReference type="Pfam" id="PF03143">
    <property type="entry name" value="GTP_EFTU_D3"/>
    <property type="match status" value="1"/>
</dbReference>
<dbReference type="SUPFAM" id="SSF52540">
    <property type="entry name" value="P-loop containing nucleoside triphosphate hydrolases"/>
    <property type="match status" value="1"/>
</dbReference>
<keyword evidence="6 7" id="KW-0342">GTP-binding</keyword>
<protein>
    <recommendedName>
        <fullName evidence="7">Elongation factor Tu, chloroplastic</fullName>
        <shortName evidence="7">EF-Tu</shortName>
        <ecNumber evidence="7">3.6.5.3</ecNumber>
    </recommendedName>
</protein>
<comment type="function">
    <text evidence="7">GTP hydrolase that promotes the GTP-dependent binding of aminoacyl-tRNA to the A-site of ribosomes during protein biosynthesis.</text>
</comment>
<dbReference type="InterPro" id="IPR009001">
    <property type="entry name" value="Transl_elong_EF1A/Init_IF2_C"/>
</dbReference>
<dbReference type="EC" id="3.6.5.3" evidence="7"/>
<dbReference type="EMBL" id="MH285877">
    <property type="protein sequence ID" value="AYB71435.1"/>
    <property type="molecule type" value="Genomic_DNA"/>
</dbReference>
<evidence type="ECO:0000256" key="1">
    <source>
        <dbReference type="ARBA" id="ARBA00007249"/>
    </source>
</evidence>
<dbReference type="CDD" id="cd03707">
    <property type="entry name" value="EFTU_III"/>
    <property type="match status" value="1"/>
</dbReference>
<keyword evidence="7" id="KW-0479">Metal-binding</keyword>
<gene>
    <name evidence="7 10" type="primary">tufA</name>
</gene>
<dbReference type="Gene3D" id="3.40.50.300">
    <property type="entry name" value="P-loop containing nucleotide triphosphate hydrolases"/>
    <property type="match status" value="1"/>
</dbReference>
<dbReference type="CDD" id="cd03697">
    <property type="entry name" value="EFTU_II"/>
    <property type="match status" value="1"/>
</dbReference>
<dbReference type="CDD" id="cd01884">
    <property type="entry name" value="EF_Tu"/>
    <property type="match status" value="1"/>
</dbReference>
<organism evidence="10">
    <name type="scientific">Trachelomonas grandis</name>
    <dbReference type="NCBI Taxonomy" id="215769"/>
    <lineage>
        <taxon>Eukaryota</taxon>
        <taxon>Discoba</taxon>
        <taxon>Euglenozoa</taxon>
        <taxon>Euglenida</taxon>
        <taxon>Spirocuta</taxon>
        <taxon>Euglenophyceae</taxon>
        <taxon>Euglenales</taxon>
        <taxon>Euglenaceae</taxon>
        <taxon>Trachelomonas</taxon>
    </lineage>
</organism>
<evidence type="ECO:0000259" key="9">
    <source>
        <dbReference type="PROSITE" id="PS51722"/>
    </source>
</evidence>
<keyword evidence="2 10" id="KW-0934">Plastid</keyword>
<dbReference type="GO" id="GO:0005525">
    <property type="term" value="F:GTP binding"/>
    <property type="evidence" value="ECO:0007669"/>
    <property type="project" value="UniProtKB-UniRule"/>
</dbReference>
<sequence>MARQKFERTKPHVNIGTIGHVDHGKTTLTAAITMALAATGNSKAKKYEDIDSAPEEKARGITINTAHVEYETKKRHYAHVDCPGHADYVKNMITGAAQMDGAILVVSGADGPMPQTKEHILLAKQVGVPNIVVFLNKEDQVDDKELLELVELEVRETLSNYEFPGDEIPVVCGSALLSVEALTNDPKLTRGKNKWVDKILDLMDEVDNYIPTPIRDTDKDFLMAIEDVFSITGRGTVATGRIERGKIRVGESVELVGLKNTKVTTVTGLEMFQKSLEEAIAGDNVGVLLRGIQKNDIERGMVLSKPGTINPHTKFDSQVYILTKEEGGRHTPFFEGYRPQFYVRTTDVTGKIESFRSDNDNAMQMIMPGDRVKMKVELIQPIAIEKRNEICNTRGRKNSWCCNIVLEILK</sequence>
<dbReference type="Pfam" id="PF00009">
    <property type="entry name" value="GTP_EFTU"/>
    <property type="match status" value="1"/>
</dbReference>
<dbReference type="InterPro" id="IPR033720">
    <property type="entry name" value="EFTU_2"/>
</dbReference>
<feature type="binding site" evidence="7">
    <location>
        <position position="26"/>
    </location>
    <ligand>
        <name>Mg(2+)</name>
        <dbReference type="ChEBI" id="CHEBI:18420"/>
    </ligand>
</feature>
<comment type="catalytic activity">
    <reaction evidence="7">
        <text>GTP + H2O = GDP + phosphate + H(+)</text>
        <dbReference type="Rhea" id="RHEA:19669"/>
        <dbReference type="ChEBI" id="CHEBI:15377"/>
        <dbReference type="ChEBI" id="CHEBI:15378"/>
        <dbReference type="ChEBI" id="CHEBI:37565"/>
        <dbReference type="ChEBI" id="CHEBI:43474"/>
        <dbReference type="ChEBI" id="CHEBI:58189"/>
        <dbReference type="EC" id="3.6.5.3"/>
    </reaction>
</comment>
<dbReference type="GO" id="GO:0003924">
    <property type="term" value="F:GTPase activity"/>
    <property type="evidence" value="ECO:0007669"/>
    <property type="project" value="UniProtKB-UniRule"/>
</dbReference>
<dbReference type="PROSITE" id="PS00301">
    <property type="entry name" value="G_TR_1"/>
    <property type="match status" value="1"/>
</dbReference>
<evidence type="ECO:0000256" key="7">
    <source>
        <dbReference type="HAMAP-Rule" id="MF_00118"/>
    </source>
</evidence>
<accession>A0A385UJT7</accession>
<dbReference type="InterPro" id="IPR041709">
    <property type="entry name" value="EF-Tu_GTP-bd"/>
</dbReference>
<feature type="binding site" evidence="7">
    <location>
        <begin position="81"/>
        <end position="85"/>
    </location>
    <ligand>
        <name>GTP</name>
        <dbReference type="ChEBI" id="CHEBI:37565"/>
    </ligand>
</feature>
<proteinExistence type="inferred from homology"/>
<dbReference type="SUPFAM" id="SSF50447">
    <property type="entry name" value="Translation proteins"/>
    <property type="match status" value="1"/>
</dbReference>
<dbReference type="InterPro" id="IPR005225">
    <property type="entry name" value="Small_GTP-bd"/>
</dbReference>
<comment type="similarity">
    <text evidence="1 7 8">Belongs to the TRAFAC class translation factor GTPase superfamily. Classic translation factor GTPase family. EF-Tu/EF-1A subfamily.</text>
</comment>
<comment type="subcellular location">
    <subcellularLocation>
        <location evidence="7">Plastid</location>
        <location evidence="7">Chloroplast</location>
    </subcellularLocation>
</comment>
<dbReference type="AlphaFoldDB" id="A0A385UJT7"/>
<evidence type="ECO:0000313" key="10">
    <source>
        <dbReference type="EMBL" id="AYB71435.1"/>
    </source>
</evidence>
<dbReference type="FunFam" id="2.40.30.10:FF:000001">
    <property type="entry name" value="Elongation factor Tu"/>
    <property type="match status" value="1"/>
</dbReference>
<dbReference type="NCBIfam" id="NF009372">
    <property type="entry name" value="PRK12735.1"/>
    <property type="match status" value="1"/>
</dbReference>
<reference evidence="10" key="1">
    <citation type="journal article" date="2018" name="J. Eukaryot. Microbiol.">
        <title>Intrageneric Variability Between the Chloroplast Genomes of Trachelomonas grandis and Trachelomonas volvocina and Phylogenomic Analysis of Phototrophic Euglenoids.</title>
        <authorList>
            <person name="Dabbagh N."/>
            <person name="Preisfeld A."/>
        </authorList>
    </citation>
    <scope>NUCLEOTIDE SEQUENCE</scope>
</reference>
<dbReference type="NCBIfam" id="NF009373">
    <property type="entry name" value="PRK12736.1"/>
    <property type="match status" value="1"/>
</dbReference>
<evidence type="ECO:0000256" key="8">
    <source>
        <dbReference type="RuleBase" id="RU000325"/>
    </source>
</evidence>
<dbReference type="GO" id="GO:0009507">
    <property type="term" value="C:chloroplast"/>
    <property type="evidence" value="ECO:0007669"/>
    <property type="project" value="UniProtKB-SubCell"/>
</dbReference>
<evidence type="ECO:0000256" key="4">
    <source>
        <dbReference type="ARBA" id="ARBA00022768"/>
    </source>
</evidence>
<keyword evidence="7" id="KW-0460">Magnesium</keyword>
<keyword evidence="10" id="KW-0150">Chloroplast</keyword>
<evidence type="ECO:0000256" key="2">
    <source>
        <dbReference type="ARBA" id="ARBA00022640"/>
    </source>
</evidence>
<dbReference type="InterPro" id="IPR031157">
    <property type="entry name" value="G_TR_CS"/>
</dbReference>
<keyword evidence="4 7" id="KW-0251">Elongation factor</keyword>
<dbReference type="InterPro" id="IPR050055">
    <property type="entry name" value="EF-Tu_GTPase"/>
</dbReference>
<dbReference type="GO" id="GO:0003746">
    <property type="term" value="F:translation elongation factor activity"/>
    <property type="evidence" value="ECO:0007669"/>
    <property type="project" value="UniProtKB-UniRule"/>
</dbReference>
<evidence type="ECO:0000256" key="6">
    <source>
        <dbReference type="ARBA" id="ARBA00023134"/>
    </source>
</evidence>
<feature type="binding site" evidence="7">
    <location>
        <begin position="19"/>
        <end position="26"/>
    </location>
    <ligand>
        <name>GTP</name>
        <dbReference type="ChEBI" id="CHEBI:37565"/>
    </ligand>
</feature>
<keyword evidence="3 7" id="KW-0547">Nucleotide-binding</keyword>
<evidence type="ECO:0000256" key="5">
    <source>
        <dbReference type="ARBA" id="ARBA00022917"/>
    </source>
</evidence>
<comment type="function">
    <text evidence="8">This protein promotes the GTP-dependent binding of aminoacyl-tRNA to the A-site of ribosomes during protein biosynthesis.</text>
</comment>
<feature type="binding site" evidence="7">
    <location>
        <begin position="136"/>
        <end position="139"/>
    </location>
    <ligand>
        <name>GTP</name>
        <dbReference type="ChEBI" id="CHEBI:37565"/>
    </ligand>
</feature>
<dbReference type="PROSITE" id="PS51722">
    <property type="entry name" value="G_TR_2"/>
    <property type="match status" value="1"/>
</dbReference>